<proteinExistence type="predicted"/>
<evidence type="ECO:0000313" key="3">
    <source>
        <dbReference type="Proteomes" id="UP001201812"/>
    </source>
</evidence>
<feature type="domain" description="F-box" evidence="1">
    <location>
        <begin position="1"/>
        <end position="36"/>
    </location>
</feature>
<gene>
    <name evidence="2" type="ORF">DdX_21982</name>
</gene>
<dbReference type="InterPro" id="IPR036047">
    <property type="entry name" value="F-box-like_dom_sf"/>
</dbReference>
<keyword evidence="3" id="KW-1185">Reference proteome</keyword>
<dbReference type="Pfam" id="PF00646">
    <property type="entry name" value="F-box"/>
    <property type="match status" value="1"/>
</dbReference>
<dbReference type="SUPFAM" id="SSF81383">
    <property type="entry name" value="F-box domain"/>
    <property type="match status" value="1"/>
</dbReference>
<dbReference type="InterPro" id="IPR001810">
    <property type="entry name" value="F-box_dom"/>
</dbReference>
<evidence type="ECO:0000313" key="2">
    <source>
        <dbReference type="EMBL" id="KAI1691273.1"/>
    </source>
</evidence>
<dbReference type="SMART" id="SM00256">
    <property type="entry name" value="FBOX"/>
    <property type="match status" value="1"/>
</dbReference>
<dbReference type="Proteomes" id="UP001201812">
    <property type="component" value="Unassembled WGS sequence"/>
</dbReference>
<evidence type="ECO:0000259" key="1">
    <source>
        <dbReference type="PROSITE" id="PS50181"/>
    </source>
</evidence>
<dbReference type="EMBL" id="JAKKPZ010000967">
    <property type="protein sequence ID" value="KAI1691273.1"/>
    <property type="molecule type" value="Genomic_DNA"/>
</dbReference>
<accession>A0AAD4ME77</accession>
<sequence length="452" mass="53629">MLSLLPIEVKIKILERLERKDLYNLRCVNHNLNDIILGQFDNKPPYVTYWVLEIWGNDAQNTYNLCEFEYQRKGYPTLFEERSRTLRILNNKFTRLKLVSFLSGVIDKLDETDNTTKEYCRAVQEFNTFLQHHQHLLFDETIFRIYSLFLHTPCVPELFTRAIRKGANLLLLGCSQIPNFDLERINFPGIHNFSELVITTNNSIDWSNVYTFLQRHHGQTIELRFSQDEPYYANGDFEIFSNKLIENVTMRTVKQNLIDAYFNGEERHIHCQKFALLPYSDMWCTPQKISQSLEWLVRNVRSDSISFPEWMFNRIHESVKIRAMLTNFIFDSSRKCKAQELVFSIVVNRYGSYRYPRRMLVDILIEDFLTLFDTVVQDTIPTVVINGGRFPVPEEFRANFGNNLIGREVDSQGADALYVIEEKEKRVRIAFRDRYRYNSPAEHKIYLKFYTN</sequence>
<organism evidence="2 3">
    <name type="scientific">Ditylenchus destructor</name>
    <dbReference type="NCBI Taxonomy" id="166010"/>
    <lineage>
        <taxon>Eukaryota</taxon>
        <taxon>Metazoa</taxon>
        <taxon>Ecdysozoa</taxon>
        <taxon>Nematoda</taxon>
        <taxon>Chromadorea</taxon>
        <taxon>Rhabditida</taxon>
        <taxon>Tylenchina</taxon>
        <taxon>Tylenchomorpha</taxon>
        <taxon>Sphaerularioidea</taxon>
        <taxon>Anguinidae</taxon>
        <taxon>Anguininae</taxon>
        <taxon>Ditylenchus</taxon>
    </lineage>
</organism>
<reference evidence="2" key="1">
    <citation type="submission" date="2022-01" db="EMBL/GenBank/DDBJ databases">
        <title>Genome Sequence Resource for Two Populations of Ditylenchus destructor, the Migratory Endoparasitic Phytonematode.</title>
        <authorList>
            <person name="Zhang H."/>
            <person name="Lin R."/>
            <person name="Xie B."/>
        </authorList>
    </citation>
    <scope>NUCLEOTIDE SEQUENCE</scope>
    <source>
        <strain evidence="2">BazhouSP</strain>
    </source>
</reference>
<comment type="caution">
    <text evidence="2">The sequence shown here is derived from an EMBL/GenBank/DDBJ whole genome shotgun (WGS) entry which is preliminary data.</text>
</comment>
<dbReference type="PROSITE" id="PS50181">
    <property type="entry name" value="FBOX"/>
    <property type="match status" value="1"/>
</dbReference>
<protein>
    <submittedName>
        <fullName evidence="2">F-box domain-containing protein</fullName>
    </submittedName>
</protein>
<name>A0AAD4ME77_9BILA</name>
<dbReference type="CDD" id="cd09917">
    <property type="entry name" value="F-box_SF"/>
    <property type="match status" value="1"/>
</dbReference>
<dbReference type="AlphaFoldDB" id="A0AAD4ME77"/>